<dbReference type="CDD" id="cd00609">
    <property type="entry name" value="AAT_like"/>
    <property type="match status" value="1"/>
</dbReference>
<dbReference type="InterPro" id="IPR004839">
    <property type="entry name" value="Aminotransferase_I/II_large"/>
</dbReference>
<keyword evidence="5" id="KW-0663">Pyridoxal phosphate</keyword>
<feature type="domain" description="Aminotransferase class I/classII large" evidence="7">
    <location>
        <begin position="33"/>
        <end position="383"/>
    </location>
</feature>
<gene>
    <name evidence="8" type="ORF">SAMN02745912_02543</name>
</gene>
<dbReference type="GO" id="GO:0030170">
    <property type="term" value="F:pyridoxal phosphate binding"/>
    <property type="evidence" value="ECO:0007669"/>
    <property type="project" value="InterPro"/>
</dbReference>
<dbReference type="Gene3D" id="3.90.1150.10">
    <property type="entry name" value="Aspartate Aminotransferase, domain 1"/>
    <property type="match status" value="1"/>
</dbReference>
<accession>A0A1M6QE98</accession>
<dbReference type="InterPro" id="IPR050596">
    <property type="entry name" value="AspAT/PAT-like"/>
</dbReference>
<keyword evidence="9" id="KW-1185">Reference proteome</keyword>
<dbReference type="EC" id="2.6.1.-" evidence="6"/>
<comment type="similarity">
    <text evidence="2 6">Belongs to the class-I pyridoxal-phosphate-dependent aminotransferase family.</text>
</comment>
<dbReference type="OrthoDB" id="9802328at2"/>
<sequence>MKLPNHRMKNIPMSGGVYEIFQKALKLEKEGKKIIHMEIGRPDFDTPAIAKKAAIKALEDGFVHYTAMAGIDELREAVAQRAKRDIGIEADPDSEIMITAGACEALFSIMMGLLNEGDEILIPSPYFPAYLDQTILSGVNTVPVPLKLENDFRLKVEDIKERITSKTKMLLINTPHNPTGSILEKEDLEEIAELAKEYDLWVISDECYDEFIFESKHISISTLPGMKERTIVVNSASKTFSMTGWRIGYVIAPAEVIKYLNKIHQNMSTCATSFAQKGAVDAYKYGRESINKMVKEFKRRRNLIVSYLDQIDGIEYVKPKGAFYVFFSIKNFGMDASEFCNYILEEAGVAIVPGDSFGEYGKGFVRIAYACSYEEVKEAMDRIKGAIEKLTVSTAADC</sequence>
<dbReference type="GO" id="GO:0006520">
    <property type="term" value="P:amino acid metabolic process"/>
    <property type="evidence" value="ECO:0007669"/>
    <property type="project" value="InterPro"/>
</dbReference>
<dbReference type="GO" id="GO:0008483">
    <property type="term" value="F:transaminase activity"/>
    <property type="evidence" value="ECO:0007669"/>
    <property type="project" value="UniProtKB-KW"/>
</dbReference>
<dbReference type="PRINTS" id="PR00753">
    <property type="entry name" value="ACCSYNTHASE"/>
</dbReference>
<dbReference type="EMBL" id="FRAG01000033">
    <property type="protein sequence ID" value="SHK18440.1"/>
    <property type="molecule type" value="Genomic_DNA"/>
</dbReference>
<reference evidence="8 9" key="1">
    <citation type="submission" date="2016-11" db="EMBL/GenBank/DDBJ databases">
        <authorList>
            <person name="Jaros S."/>
            <person name="Januszkiewicz K."/>
            <person name="Wedrychowicz H."/>
        </authorList>
    </citation>
    <scope>NUCLEOTIDE SEQUENCE [LARGE SCALE GENOMIC DNA]</scope>
    <source>
        <strain evidence="8 9">DSM 15212</strain>
    </source>
</reference>
<evidence type="ECO:0000256" key="6">
    <source>
        <dbReference type="RuleBase" id="RU000481"/>
    </source>
</evidence>
<evidence type="ECO:0000313" key="8">
    <source>
        <dbReference type="EMBL" id="SHK18440.1"/>
    </source>
</evidence>
<dbReference type="FunFam" id="3.40.640.10:FF:000033">
    <property type="entry name" value="Aspartate aminotransferase"/>
    <property type="match status" value="1"/>
</dbReference>
<organism evidence="8 9">
    <name type="scientific">Paramaledivibacter caminithermalis (strain DSM 15212 / CIP 107654 / DViRD3)</name>
    <name type="common">Clostridium caminithermale</name>
    <dbReference type="NCBI Taxonomy" id="1121301"/>
    <lineage>
        <taxon>Bacteria</taxon>
        <taxon>Bacillati</taxon>
        <taxon>Bacillota</taxon>
        <taxon>Clostridia</taxon>
        <taxon>Peptostreptococcales</taxon>
        <taxon>Caminicellaceae</taxon>
        <taxon>Paramaledivibacter</taxon>
    </lineage>
</organism>
<evidence type="ECO:0000256" key="3">
    <source>
        <dbReference type="ARBA" id="ARBA00022576"/>
    </source>
</evidence>
<dbReference type="PROSITE" id="PS00105">
    <property type="entry name" value="AA_TRANSFER_CLASS_1"/>
    <property type="match status" value="1"/>
</dbReference>
<evidence type="ECO:0000256" key="5">
    <source>
        <dbReference type="ARBA" id="ARBA00022898"/>
    </source>
</evidence>
<protein>
    <recommendedName>
        <fullName evidence="6">Aminotransferase</fullName>
        <ecNumber evidence="6">2.6.1.-</ecNumber>
    </recommendedName>
</protein>
<dbReference type="InterPro" id="IPR015421">
    <property type="entry name" value="PyrdxlP-dep_Trfase_major"/>
</dbReference>
<dbReference type="PANTHER" id="PTHR46383">
    <property type="entry name" value="ASPARTATE AMINOTRANSFERASE"/>
    <property type="match status" value="1"/>
</dbReference>
<dbReference type="InterPro" id="IPR004838">
    <property type="entry name" value="NHTrfase_class1_PyrdxlP-BS"/>
</dbReference>
<dbReference type="SUPFAM" id="SSF53383">
    <property type="entry name" value="PLP-dependent transferases"/>
    <property type="match status" value="1"/>
</dbReference>
<evidence type="ECO:0000256" key="2">
    <source>
        <dbReference type="ARBA" id="ARBA00007441"/>
    </source>
</evidence>
<keyword evidence="3 6" id="KW-0032">Aminotransferase</keyword>
<evidence type="ECO:0000256" key="1">
    <source>
        <dbReference type="ARBA" id="ARBA00001933"/>
    </source>
</evidence>
<dbReference type="Proteomes" id="UP000184465">
    <property type="component" value="Unassembled WGS sequence"/>
</dbReference>
<name>A0A1M6QE98_PARC5</name>
<dbReference type="Pfam" id="PF00155">
    <property type="entry name" value="Aminotran_1_2"/>
    <property type="match status" value="1"/>
</dbReference>
<evidence type="ECO:0000259" key="7">
    <source>
        <dbReference type="Pfam" id="PF00155"/>
    </source>
</evidence>
<comment type="cofactor">
    <cofactor evidence="1 6">
        <name>pyridoxal 5'-phosphate</name>
        <dbReference type="ChEBI" id="CHEBI:597326"/>
    </cofactor>
</comment>
<dbReference type="InterPro" id="IPR015422">
    <property type="entry name" value="PyrdxlP-dep_Trfase_small"/>
</dbReference>
<evidence type="ECO:0000313" key="9">
    <source>
        <dbReference type="Proteomes" id="UP000184465"/>
    </source>
</evidence>
<dbReference type="STRING" id="1121301.SAMN02745912_02543"/>
<dbReference type="PANTHER" id="PTHR46383:SF1">
    <property type="entry name" value="ASPARTATE AMINOTRANSFERASE"/>
    <property type="match status" value="1"/>
</dbReference>
<keyword evidence="4 6" id="KW-0808">Transferase</keyword>
<dbReference type="AlphaFoldDB" id="A0A1M6QE98"/>
<dbReference type="InterPro" id="IPR015424">
    <property type="entry name" value="PyrdxlP-dep_Trfase"/>
</dbReference>
<dbReference type="RefSeq" id="WP_084112014.1">
    <property type="nucleotide sequence ID" value="NZ_FRAG01000033.1"/>
</dbReference>
<dbReference type="Gene3D" id="3.40.640.10">
    <property type="entry name" value="Type I PLP-dependent aspartate aminotransferase-like (Major domain)"/>
    <property type="match status" value="1"/>
</dbReference>
<evidence type="ECO:0000256" key="4">
    <source>
        <dbReference type="ARBA" id="ARBA00022679"/>
    </source>
</evidence>
<proteinExistence type="inferred from homology"/>